<accession>A0AAV6SKY4</accession>
<proteinExistence type="predicted"/>
<gene>
    <name evidence="1" type="ORF">JOB18_032253</name>
</gene>
<evidence type="ECO:0000313" key="2">
    <source>
        <dbReference type="Proteomes" id="UP000693946"/>
    </source>
</evidence>
<organism evidence="1 2">
    <name type="scientific">Solea senegalensis</name>
    <name type="common">Senegalese sole</name>
    <dbReference type="NCBI Taxonomy" id="28829"/>
    <lineage>
        <taxon>Eukaryota</taxon>
        <taxon>Metazoa</taxon>
        <taxon>Chordata</taxon>
        <taxon>Craniata</taxon>
        <taxon>Vertebrata</taxon>
        <taxon>Euteleostomi</taxon>
        <taxon>Actinopterygii</taxon>
        <taxon>Neopterygii</taxon>
        <taxon>Teleostei</taxon>
        <taxon>Neoteleostei</taxon>
        <taxon>Acanthomorphata</taxon>
        <taxon>Carangaria</taxon>
        <taxon>Pleuronectiformes</taxon>
        <taxon>Pleuronectoidei</taxon>
        <taxon>Soleidae</taxon>
        <taxon>Solea</taxon>
    </lineage>
</organism>
<dbReference type="AlphaFoldDB" id="A0AAV6SKY4"/>
<comment type="caution">
    <text evidence="1">The sequence shown here is derived from an EMBL/GenBank/DDBJ whole genome shotgun (WGS) entry which is preliminary data.</text>
</comment>
<dbReference type="Proteomes" id="UP000693946">
    <property type="component" value="Linkage Group LG12"/>
</dbReference>
<evidence type="ECO:0000313" key="1">
    <source>
        <dbReference type="EMBL" id="KAG7518351.1"/>
    </source>
</evidence>
<sequence length="117" mass="13263">MLKDDYPCIKICTKELKVTPSGSISVQHIKLLSTDISQSDVKHLEPVLHHDDKPVKIENANDHLHRSLHQWFEKQIETLDVQTALIEKTIGHTTTINLKFGSKPGAPSRPNIFTDFN</sequence>
<reference evidence="1 2" key="1">
    <citation type="journal article" date="2021" name="Sci. Rep.">
        <title>Chromosome anchoring in Senegalese sole (Solea senegalensis) reveals sex-associated markers and genome rearrangements in flatfish.</title>
        <authorList>
            <person name="Guerrero-Cozar I."/>
            <person name="Gomez-Garrido J."/>
            <person name="Berbel C."/>
            <person name="Martinez-Blanch J.F."/>
            <person name="Alioto T."/>
            <person name="Claros M.G."/>
            <person name="Gagnaire P.A."/>
            <person name="Manchado M."/>
        </authorList>
    </citation>
    <scope>NUCLEOTIDE SEQUENCE [LARGE SCALE GENOMIC DNA]</scope>
    <source>
        <strain evidence="1">Sse05_10M</strain>
    </source>
</reference>
<name>A0AAV6SKY4_SOLSE</name>
<keyword evidence="2" id="KW-1185">Reference proteome</keyword>
<dbReference type="EMBL" id="JAGKHQ010000004">
    <property type="protein sequence ID" value="KAG7518351.1"/>
    <property type="molecule type" value="Genomic_DNA"/>
</dbReference>
<protein>
    <submittedName>
        <fullName evidence="1">Uncharacterized protein</fullName>
    </submittedName>
</protein>